<name>A0A1G7HU97_9EURY</name>
<dbReference type="InterPro" id="IPR055755">
    <property type="entry name" value="DUF7331"/>
</dbReference>
<dbReference type="STRING" id="660518.SAMN05216218_103158"/>
<dbReference type="AlphaFoldDB" id="A0A1G7HU97"/>
<evidence type="ECO:0000313" key="1">
    <source>
        <dbReference type="EMBL" id="SDF03886.1"/>
    </source>
</evidence>
<accession>A0A1G7HU97</accession>
<dbReference type="RefSeq" id="WP_175452783.1">
    <property type="nucleotide sequence ID" value="NZ_FNBK01000003.1"/>
</dbReference>
<sequence>MARAPVDDADAERDAPVAAGQLVELDAAEGVIIYDRHNHRAWLQSDGAVSVTDRR</sequence>
<proteinExistence type="predicted"/>
<keyword evidence="2" id="KW-1185">Reference proteome</keyword>
<dbReference type="Pfam" id="PF24018">
    <property type="entry name" value="DUF7331"/>
    <property type="match status" value="1"/>
</dbReference>
<reference evidence="2" key="1">
    <citation type="submission" date="2016-10" db="EMBL/GenBank/DDBJ databases">
        <authorList>
            <person name="Varghese N."/>
            <person name="Submissions S."/>
        </authorList>
    </citation>
    <scope>NUCLEOTIDE SEQUENCE [LARGE SCALE GENOMIC DNA]</scope>
    <source>
        <strain evidence="2">IBRC-M 10760</strain>
    </source>
</reference>
<evidence type="ECO:0000313" key="2">
    <source>
        <dbReference type="Proteomes" id="UP000199076"/>
    </source>
</evidence>
<dbReference type="EMBL" id="FNBK01000003">
    <property type="protein sequence ID" value="SDF03886.1"/>
    <property type="molecule type" value="Genomic_DNA"/>
</dbReference>
<organism evidence="1 2">
    <name type="scientific">Halorientalis regularis</name>
    <dbReference type="NCBI Taxonomy" id="660518"/>
    <lineage>
        <taxon>Archaea</taxon>
        <taxon>Methanobacteriati</taxon>
        <taxon>Methanobacteriota</taxon>
        <taxon>Stenosarchaea group</taxon>
        <taxon>Halobacteria</taxon>
        <taxon>Halobacteriales</taxon>
        <taxon>Haloarculaceae</taxon>
        <taxon>Halorientalis</taxon>
    </lineage>
</organism>
<protein>
    <submittedName>
        <fullName evidence="1">Uncharacterized protein</fullName>
    </submittedName>
</protein>
<dbReference type="Proteomes" id="UP000199076">
    <property type="component" value="Unassembled WGS sequence"/>
</dbReference>
<gene>
    <name evidence="1" type="ORF">SAMN05216218_103158</name>
</gene>
<dbReference type="OrthoDB" id="248370at2157"/>